<dbReference type="PROSITE" id="PS51257">
    <property type="entry name" value="PROKAR_LIPOPROTEIN"/>
    <property type="match status" value="1"/>
</dbReference>
<protein>
    <submittedName>
        <fullName evidence="3">Putative cell surface protein</fullName>
    </submittedName>
</protein>
<dbReference type="OrthoDB" id="975810at2"/>
<dbReference type="AlphaFoldDB" id="A0A0H4PJB2"/>
<evidence type="ECO:0000256" key="1">
    <source>
        <dbReference type="SAM" id="Coils"/>
    </source>
</evidence>
<dbReference type="Proteomes" id="UP000036520">
    <property type="component" value="Chromosome"/>
</dbReference>
<dbReference type="SMART" id="SM00089">
    <property type="entry name" value="PKD"/>
    <property type="match status" value="1"/>
</dbReference>
<sequence>MKKLLPCLLFLTLLTSCLKDDLEDLRKDVDSLKEQMAQYESLLDALNNRLYIKNYEDNSGSYSIELSDGTVMSVNDSPSFIEIGDNGNWWIDNQDSGKAAGEDPNSMPEIGIGEGGNWVIDDVDLGISAQNQLAKAGSNIIALAQITGQLSFVFADGRTINFDASAPVISFNIPEGGFVFDKMSWFKVAAVVKLDADASYEWLYDGKVLANTKDLTYVFAKAGEHLLQLKAKNEFGVRTEQVTITINDAVYTNNLTKLFEFKPAPGQQINKLPAWSEGIAADSVLKTAEKALTNNSLISLGSFGGYVTMGFDHTIVNGEGNDFLVNGNAYSSWAEPGIIMVSEDVNRNGLPDDEWYEIYGSEHSNPEAIKNYEVTYYRPESEPTNPNEQNYISWKDNQGQSGFVPKNSFNSQSYFPGWEADSISFTGTLLPTKIFDQSGTGTFWTNPSFDWGYADNQSNNNEAAQIDISWAHDSEGNAVKLHGVDFIKVYNGTLAAGGWLGEVSTEVSGITDLNL</sequence>
<feature type="coiled-coil region" evidence="1">
    <location>
        <begin position="15"/>
        <end position="49"/>
    </location>
</feature>
<evidence type="ECO:0000313" key="4">
    <source>
        <dbReference type="Proteomes" id="UP000036520"/>
    </source>
</evidence>
<reference evidence="3 4" key="1">
    <citation type="submission" date="2015-07" db="EMBL/GenBank/DDBJ databases">
        <authorList>
            <person name="Kim K.M."/>
        </authorList>
    </citation>
    <scope>NUCLEOTIDE SEQUENCE [LARGE SCALE GENOMIC DNA]</scope>
    <source>
        <strain evidence="3 4">KCTC 12363</strain>
    </source>
</reference>
<accession>A0A0H4PJB2</accession>
<dbReference type="InterPro" id="IPR035986">
    <property type="entry name" value="PKD_dom_sf"/>
</dbReference>
<organism evidence="3 4">
    <name type="scientific">Cyclobacterium amurskyense</name>
    <dbReference type="NCBI Taxonomy" id="320787"/>
    <lineage>
        <taxon>Bacteria</taxon>
        <taxon>Pseudomonadati</taxon>
        <taxon>Bacteroidota</taxon>
        <taxon>Cytophagia</taxon>
        <taxon>Cytophagales</taxon>
        <taxon>Cyclobacteriaceae</taxon>
        <taxon>Cyclobacterium</taxon>
    </lineage>
</organism>
<proteinExistence type="predicted"/>
<evidence type="ECO:0000259" key="2">
    <source>
        <dbReference type="SMART" id="SM00089"/>
    </source>
</evidence>
<evidence type="ECO:0000313" key="3">
    <source>
        <dbReference type="EMBL" id="AKP53135.1"/>
    </source>
</evidence>
<dbReference type="RefSeq" id="WP_084011894.1">
    <property type="nucleotide sequence ID" value="NZ_CP012040.1"/>
</dbReference>
<dbReference type="InterPro" id="IPR022409">
    <property type="entry name" value="PKD/Chitinase_dom"/>
</dbReference>
<dbReference type="EMBL" id="CP012040">
    <property type="protein sequence ID" value="AKP53135.1"/>
    <property type="molecule type" value="Genomic_DNA"/>
</dbReference>
<dbReference type="PATRIC" id="fig|320787.5.peg.4118"/>
<gene>
    <name evidence="3" type="ORF">CA2015_3761</name>
</gene>
<keyword evidence="4" id="KW-1185">Reference proteome</keyword>
<keyword evidence="1" id="KW-0175">Coiled coil</keyword>
<name>A0A0H4PJB2_9BACT</name>
<feature type="domain" description="PKD/Chitinase" evidence="2">
    <location>
        <begin position="166"/>
        <end position="249"/>
    </location>
</feature>
<dbReference type="STRING" id="320787.CA2015_3761"/>
<dbReference type="SUPFAM" id="SSF49299">
    <property type="entry name" value="PKD domain"/>
    <property type="match status" value="1"/>
</dbReference>
<dbReference type="KEGG" id="camu:CA2015_3761"/>